<evidence type="ECO:0000256" key="6">
    <source>
        <dbReference type="ARBA" id="ARBA00022989"/>
    </source>
</evidence>
<keyword evidence="7 8" id="KW-0472">Membrane</keyword>
<keyword evidence="5 8" id="KW-0812">Transmembrane</keyword>
<dbReference type="EMBL" id="JAVDBT010000016">
    <property type="protein sequence ID" value="MDQ2067757.1"/>
    <property type="molecule type" value="Genomic_DNA"/>
</dbReference>
<evidence type="ECO:0000256" key="7">
    <source>
        <dbReference type="ARBA" id="ARBA00023136"/>
    </source>
</evidence>
<reference evidence="10 11" key="1">
    <citation type="submission" date="2023-08" db="EMBL/GenBank/DDBJ databases">
        <title>Characterization of two Paracoccaceae strains isolated from Phycosphere and proposal of Xinfangfangia lacusdiani sp. nov.</title>
        <authorList>
            <person name="Deng Y."/>
            <person name="Zhang Y.Q."/>
        </authorList>
    </citation>
    <scope>NUCLEOTIDE SEQUENCE [LARGE SCALE GENOMIC DNA]</scope>
    <source>
        <strain evidence="10 11">CPCC 101601</strain>
    </source>
</reference>
<keyword evidence="2" id="KW-0813">Transport</keyword>
<dbReference type="PANTHER" id="PTHR43357">
    <property type="entry name" value="INNER MEMBRANE ABC TRANSPORTER PERMEASE PROTEIN YDCV"/>
    <property type="match status" value="1"/>
</dbReference>
<proteinExistence type="predicted"/>
<organism evidence="10 11">
    <name type="scientific">Pseudogemmobacter lacusdianii</name>
    <dbReference type="NCBI Taxonomy" id="3069608"/>
    <lineage>
        <taxon>Bacteria</taxon>
        <taxon>Pseudomonadati</taxon>
        <taxon>Pseudomonadota</taxon>
        <taxon>Alphaproteobacteria</taxon>
        <taxon>Rhodobacterales</taxon>
        <taxon>Paracoccaceae</taxon>
        <taxon>Pseudogemmobacter</taxon>
    </lineage>
</organism>
<dbReference type="Gene3D" id="1.10.3720.10">
    <property type="entry name" value="MetI-like"/>
    <property type="match status" value="1"/>
</dbReference>
<evidence type="ECO:0000313" key="10">
    <source>
        <dbReference type="EMBL" id="MDQ2067757.1"/>
    </source>
</evidence>
<evidence type="ECO:0000256" key="2">
    <source>
        <dbReference type="ARBA" id="ARBA00022448"/>
    </source>
</evidence>
<feature type="transmembrane region" description="Helical" evidence="8">
    <location>
        <begin position="163"/>
        <end position="183"/>
    </location>
</feature>
<feature type="transmembrane region" description="Helical" evidence="8">
    <location>
        <begin position="87"/>
        <end position="107"/>
    </location>
</feature>
<evidence type="ECO:0000256" key="8">
    <source>
        <dbReference type="SAM" id="Phobius"/>
    </source>
</evidence>
<dbReference type="RefSeq" id="WP_306681466.1">
    <property type="nucleotide sequence ID" value="NZ_JAVDBT010000016.1"/>
</dbReference>
<evidence type="ECO:0000256" key="1">
    <source>
        <dbReference type="ARBA" id="ARBA00004429"/>
    </source>
</evidence>
<gene>
    <name evidence="10" type="ORF">Q9295_15375</name>
</gene>
<evidence type="ECO:0000259" key="9">
    <source>
        <dbReference type="PROSITE" id="PS50928"/>
    </source>
</evidence>
<evidence type="ECO:0000256" key="5">
    <source>
        <dbReference type="ARBA" id="ARBA00022692"/>
    </source>
</evidence>
<dbReference type="InterPro" id="IPR000515">
    <property type="entry name" value="MetI-like"/>
</dbReference>
<dbReference type="SUPFAM" id="SSF161098">
    <property type="entry name" value="MetI-like"/>
    <property type="match status" value="1"/>
</dbReference>
<sequence length="301" mass="32730">MQRALGDAAPVASRRIAGRNPFVRWLSDWGPALPIIVISATLLILPCLIMVRRSFAGPEGTGFTLDNWQSVLASASAWRAIGNTVMLAATVATVATLVGGPLCWMLTRMTRGWRTLHMGLLTVANNFSGIGLAFGFMAALGTYGMITLGLRSMGFDFTPPVPSGFVGLVIAYSYGFVPMYVLLTLPAMGLVRQDWWEACQCCGASRPEFWRYVGLPMLLPYLGAGWILTFTSAIGQYALPLALSNSSMPAYPLITLDMSRNMLGSLFGSQRMPVMAVILMIFAIVSLLAYRQLLKRGAKWL</sequence>
<protein>
    <submittedName>
        <fullName evidence="10">ABC transporter permease subunit</fullName>
    </submittedName>
</protein>
<accession>A0ABU0W194</accession>
<evidence type="ECO:0000256" key="3">
    <source>
        <dbReference type="ARBA" id="ARBA00022475"/>
    </source>
</evidence>
<feature type="transmembrane region" description="Helical" evidence="8">
    <location>
        <begin position="119"/>
        <end position="143"/>
    </location>
</feature>
<dbReference type="PROSITE" id="PS50928">
    <property type="entry name" value="ABC_TM1"/>
    <property type="match status" value="1"/>
</dbReference>
<feature type="transmembrane region" description="Helical" evidence="8">
    <location>
        <begin position="218"/>
        <end position="239"/>
    </location>
</feature>
<feature type="transmembrane region" description="Helical" evidence="8">
    <location>
        <begin position="32"/>
        <end position="51"/>
    </location>
</feature>
<keyword evidence="4" id="KW-0997">Cell inner membrane</keyword>
<keyword evidence="6 8" id="KW-1133">Transmembrane helix</keyword>
<feature type="transmembrane region" description="Helical" evidence="8">
    <location>
        <begin position="272"/>
        <end position="290"/>
    </location>
</feature>
<dbReference type="Proteomes" id="UP001239680">
    <property type="component" value="Unassembled WGS sequence"/>
</dbReference>
<name>A0ABU0W194_9RHOB</name>
<comment type="subcellular location">
    <subcellularLocation>
        <location evidence="1">Cell inner membrane</location>
        <topology evidence="1">Multi-pass membrane protein</topology>
    </subcellularLocation>
</comment>
<feature type="domain" description="ABC transmembrane type-1" evidence="9">
    <location>
        <begin position="81"/>
        <end position="290"/>
    </location>
</feature>
<evidence type="ECO:0000256" key="4">
    <source>
        <dbReference type="ARBA" id="ARBA00022519"/>
    </source>
</evidence>
<keyword evidence="3" id="KW-1003">Cell membrane</keyword>
<comment type="caution">
    <text evidence="10">The sequence shown here is derived from an EMBL/GenBank/DDBJ whole genome shotgun (WGS) entry which is preliminary data.</text>
</comment>
<dbReference type="InterPro" id="IPR035906">
    <property type="entry name" value="MetI-like_sf"/>
</dbReference>
<keyword evidence="11" id="KW-1185">Reference proteome</keyword>
<dbReference type="PANTHER" id="PTHR43357:SF4">
    <property type="entry name" value="INNER MEMBRANE ABC TRANSPORTER PERMEASE PROTEIN YDCV"/>
    <property type="match status" value="1"/>
</dbReference>
<evidence type="ECO:0000313" key="11">
    <source>
        <dbReference type="Proteomes" id="UP001239680"/>
    </source>
</evidence>
<dbReference type="CDD" id="cd06261">
    <property type="entry name" value="TM_PBP2"/>
    <property type="match status" value="1"/>
</dbReference>